<evidence type="ECO:0000256" key="2">
    <source>
        <dbReference type="ARBA" id="ARBA00022964"/>
    </source>
</evidence>
<dbReference type="GO" id="GO:0006449">
    <property type="term" value="P:regulation of translational termination"/>
    <property type="evidence" value="ECO:0007669"/>
    <property type="project" value="TreeGrafter"/>
</dbReference>
<dbReference type="Gene3D" id="2.60.120.620">
    <property type="entry name" value="q2cbj1_9rhob like domain"/>
    <property type="match status" value="2"/>
</dbReference>
<dbReference type="InterPro" id="IPR039558">
    <property type="entry name" value="TPA1/OFD1_N"/>
</dbReference>
<dbReference type="GO" id="GO:0005506">
    <property type="term" value="F:iron ion binding"/>
    <property type="evidence" value="ECO:0007669"/>
    <property type="project" value="InterPro"/>
</dbReference>
<dbReference type="PANTHER" id="PTHR12117">
    <property type="entry name" value="HISTONE ACETYLTRANSFERASE COMPLEX"/>
    <property type="match status" value="1"/>
</dbReference>
<dbReference type="SMART" id="SM00702">
    <property type="entry name" value="P4Hc"/>
    <property type="match status" value="1"/>
</dbReference>
<dbReference type="Pfam" id="PF13661">
    <property type="entry name" value="2OG-FeII_Oxy_4"/>
    <property type="match status" value="1"/>
</dbReference>
<keyword evidence="6" id="KW-1185">Reference proteome</keyword>
<dbReference type="GO" id="GO:0031543">
    <property type="term" value="F:peptidyl-proline dioxygenase activity"/>
    <property type="evidence" value="ECO:0007669"/>
    <property type="project" value="TreeGrafter"/>
</dbReference>
<dbReference type="STRING" id="42156.A0A3P6UZZ9"/>
<dbReference type="EMBL" id="UYRX01000554">
    <property type="protein sequence ID" value="VDK83794.1"/>
    <property type="molecule type" value="Genomic_DNA"/>
</dbReference>
<sequence>MLNSGMVNSVYFTEEYAVEFRRILSGGSQFSKPFPHFFLPDFLASKKFVSDLRSELKTVPYDRKENDLYSLNQTVDLSNFGASEFPALTKFRDLFKTDVLHWLRNVSGVDLNAEVSITSSNYNYTDLLLPHDDQCEGRKFAFTLYLTPDWKETDGGQLLMYDCDDNNNPISVAQITNPVENMLILFEVSPRSWHMVTEVLSRKDRLSLHGWFHHTVCDIPYKLKLSHPEGIFKPHMNITYEEVLEWINHEYIDPLQQSKIQSIFEENSEISLFNFIHVSIFVLKCPLMYICK</sequence>
<dbReference type="OMA" id="HEWISEI"/>
<dbReference type="InterPro" id="IPR006620">
    <property type="entry name" value="Pro_4_hyd_alph"/>
</dbReference>
<accession>A0A3P6UZZ9</accession>
<dbReference type="GO" id="GO:0031418">
    <property type="term" value="F:L-ascorbic acid binding"/>
    <property type="evidence" value="ECO:0007669"/>
    <property type="project" value="InterPro"/>
</dbReference>
<evidence type="ECO:0000256" key="1">
    <source>
        <dbReference type="ARBA" id="ARBA00001961"/>
    </source>
</evidence>
<dbReference type="Proteomes" id="UP000277928">
    <property type="component" value="Unassembled WGS sequence"/>
</dbReference>
<keyword evidence="3" id="KW-0560">Oxidoreductase</keyword>
<dbReference type="InterPro" id="IPR051842">
    <property type="entry name" value="uS12_prolyl_hydroxylase"/>
</dbReference>
<dbReference type="GO" id="GO:0005737">
    <property type="term" value="C:cytoplasm"/>
    <property type="evidence" value="ECO:0007669"/>
    <property type="project" value="TreeGrafter"/>
</dbReference>
<name>A0A3P6UZZ9_LITSI</name>
<evidence type="ECO:0000313" key="5">
    <source>
        <dbReference type="EMBL" id="VDK83794.1"/>
    </source>
</evidence>
<evidence type="ECO:0000256" key="3">
    <source>
        <dbReference type="ARBA" id="ARBA00023002"/>
    </source>
</evidence>
<comment type="cofactor">
    <cofactor evidence="1">
        <name>L-ascorbate</name>
        <dbReference type="ChEBI" id="CHEBI:38290"/>
    </cofactor>
</comment>
<keyword evidence="2" id="KW-0223">Dioxygenase</keyword>
<dbReference type="AlphaFoldDB" id="A0A3P6UZZ9"/>
<proteinExistence type="predicted"/>
<organism evidence="5 6">
    <name type="scientific">Litomosoides sigmodontis</name>
    <name type="common">Filarial nematode worm</name>
    <dbReference type="NCBI Taxonomy" id="42156"/>
    <lineage>
        <taxon>Eukaryota</taxon>
        <taxon>Metazoa</taxon>
        <taxon>Ecdysozoa</taxon>
        <taxon>Nematoda</taxon>
        <taxon>Chromadorea</taxon>
        <taxon>Rhabditida</taxon>
        <taxon>Spirurina</taxon>
        <taxon>Spiruromorpha</taxon>
        <taxon>Filarioidea</taxon>
        <taxon>Onchocercidae</taxon>
        <taxon>Litomosoides</taxon>
    </lineage>
</organism>
<gene>
    <name evidence="5" type="ORF">NLS_LOCUS6362</name>
</gene>
<evidence type="ECO:0000259" key="4">
    <source>
        <dbReference type="SMART" id="SM00702"/>
    </source>
</evidence>
<dbReference type="PANTHER" id="PTHR12117:SF0">
    <property type="entry name" value="PROLYL 3-HYDROXYLASE OGFOD1"/>
    <property type="match status" value="1"/>
</dbReference>
<reference evidence="5 6" key="1">
    <citation type="submission" date="2018-08" db="EMBL/GenBank/DDBJ databases">
        <authorList>
            <person name="Laetsch R D."/>
            <person name="Stevens L."/>
            <person name="Kumar S."/>
            <person name="Blaxter L. M."/>
        </authorList>
    </citation>
    <scope>NUCLEOTIDE SEQUENCE [LARGE SCALE GENOMIC DNA]</scope>
</reference>
<protein>
    <recommendedName>
        <fullName evidence="4">Prolyl 4-hydroxylase alpha subunit domain-containing protein</fullName>
    </recommendedName>
</protein>
<feature type="domain" description="Prolyl 4-hydroxylase alpha subunit" evidence="4">
    <location>
        <begin position="35"/>
        <end position="213"/>
    </location>
</feature>
<evidence type="ECO:0000313" key="6">
    <source>
        <dbReference type="Proteomes" id="UP000277928"/>
    </source>
</evidence>
<dbReference type="OrthoDB" id="430522at2759"/>